<proteinExistence type="predicted"/>
<dbReference type="Gene3D" id="3.40.470.10">
    <property type="entry name" value="Uracil-DNA glycosylase-like domain"/>
    <property type="match status" value="1"/>
</dbReference>
<evidence type="ECO:0000256" key="1">
    <source>
        <dbReference type="SAM" id="Phobius"/>
    </source>
</evidence>
<evidence type="ECO:0000313" key="2">
    <source>
        <dbReference type="EMBL" id="OMD47249.1"/>
    </source>
</evidence>
<protein>
    <submittedName>
        <fullName evidence="2">Uncharacterized protein</fullName>
    </submittedName>
</protein>
<keyword evidence="3" id="KW-1185">Reference proteome</keyword>
<keyword evidence="1" id="KW-0812">Transmembrane</keyword>
<evidence type="ECO:0000313" key="3">
    <source>
        <dbReference type="Proteomes" id="UP000187412"/>
    </source>
</evidence>
<comment type="caution">
    <text evidence="2">The sequence shown here is derived from an EMBL/GenBank/DDBJ whole genome shotgun (WGS) entry which is preliminary data.</text>
</comment>
<accession>A0ABX3HAJ9</accession>
<keyword evidence="1" id="KW-0472">Membrane</keyword>
<keyword evidence="1" id="KW-1133">Transmembrane helix</keyword>
<sequence length="207" mass="24538">MKMDITKEGFRLVIWVWYVTFTWLIEEFFQKTNIFGNIPISVLTAILDRYRKNHRFCWMLLGILHSIIVILEGAVEMNGGLRVNSEGYFEDVYRLQYPVVDEEIEFDQKVRVIVSRIVAKRAFPNVSDTYADIKMKQRNLLHYFIILFWQRPGHMFIGEAQGKYGCLRTGIPFTSERLIRRKRFKKHLPHARFVVEGNQAERSATMI</sequence>
<dbReference type="InterPro" id="IPR036895">
    <property type="entry name" value="Uracil-DNA_glycosylase-like_sf"/>
</dbReference>
<dbReference type="Proteomes" id="UP000187412">
    <property type="component" value="Unassembled WGS sequence"/>
</dbReference>
<name>A0ABX3HAJ9_PAEBO</name>
<feature type="transmembrane region" description="Helical" evidence="1">
    <location>
        <begin position="56"/>
        <end position="75"/>
    </location>
</feature>
<organism evidence="2 3">
    <name type="scientific">Paenibacillus borealis</name>
    <dbReference type="NCBI Taxonomy" id="160799"/>
    <lineage>
        <taxon>Bacteria</taxon>
        <taxon>Bacillati</taxon>
        <taxon>Bacillota</taxon>
        <taxon>Bacilli</taxon>
        <taxon>Bacillales</taxon>
        <taxon>Paenibacillaceae</taxon>
        <taxon>Paenibacillus</taxon>
    </lineage>
</organism>
<dbReference type="EMBL" id="MPTB01000016">
    <property type="protein sequence ID" value="OMD47249.1"/>
    <property type="molecule type" value="Genomic_DNA"/>
</dbReference>
<reference evidence="2 3" key="1">
    <citation type="submission" date="2016-10" db="EMBL/GenBank/DDBJ databases">
        <title>Paenibacillus species isolates.</title>
        <authorList>
            <person name="Beno S.M."/>
        </authorList>
    </citation>
    <scope>NUCLEOTIDE SEQUENCE [LARGE SCALE GENOMIC DNA]</scope>
    <source>
        <strain evidence="2 3">FSL H7-0744</strain>
    </source>
</reference>
<gene>
    <name evidence="2" type="ORF">BSK56_13785</name>
</gene>